<feature type="region of interest" description="Disordered" evidence="1">
    <location>
        <begin position="2296"/>
        <end position="2407"/>
    </location>
</feature>
<feature type="region of interest" description="Disordered" evidence="1">
    <location>
        <begin position="1562"/>
        <end position="1658"/>
    </location>
</feature>
<dbReference type="GeneID" id="100214186"/>
<evidence type="ECO:0000313" key="4">
    <source>
        <dbReference type="RefSeq" id="XP_065673788.1"/>
    </source>
</evidence>
<feature type="compositionally biased region" description="Basic and acidic residues" evidence="1">
    <location>
        <begin position="978"/>
        <end position="993"/>
    </location>
</feature>
<feature type="compositionally biased region" description="Basic and acidic residues" evidence="1">
    <location>
        <begin position="1731"/>
        <end position="1754"/>
    </location>
</feature>
<feature type="region of interest" description="Disordered" evidence="1">
    <location>
        <begin position="797"/>
        <end position="835"/>
    </location>
</feature>
<organism evidence="3 4">
    <name type="scientific">Hydra vulgaris</name>
    <name type="common">Hydra</name>
    <name type="synonym">Hydra attenuata</name>
    <dbReference type="NCBI Taxonomy" id="6087"/>
    <lineage>
        <taxon>Eukaryota</taxon>
        <taxon>Metazoa</taxon>
        <taxon>Cnidaria</taxon>
        <taxon>Hydrozoa</taxon>
        <taxon>Hydroidolina</taxon>
        <taxon>Anthoathecata</taxon>
        <taxon>Aplanulata</taxon>
        <taxon>Hydridae</taxon>
        <taxon>Hydra</taxon>
    </lineage>
</organism>
<feature type="compositionally biased region" description="Basic and acidic residues" evidence="1">
    <location>
        <begin position="2325"/>
        <end position="2337"/>
    </location>
</feature>
<feature type="compositionally biased region" description="Basic and acidic residues" evidence="1">
    <location>
        <begin position="1039"/>
        <end position="1054"/>
    </location>
</feature>
<feature type="compositionally biased region" description="Basic and acidic residues" evidence="1">
    <location>
        <begin position="1502"/>
        <end position="1539"/>
    </location>
</feature>
<evidence type="ECO:0000313" key="3">
    <source>
        <dbReference type="Proteomes" id="UP001652625"/>
    </source>
</evidence>
<dbReference type="SUPFAM" id="SSF56281">
    <property type="entry name" value="Metallo-hydrolase/oxidoreductase"/>
    <property type="match status" value="1"/>
</dbReference>
<feature type="compositionally biased region" description="Basic and acidic residues" evidence="1">
    <location>
        <begin position="1161"/>
        <end position="1176"/>
    </location>
</feature>
<feature type="compositionally biased region" description="Basic and acidic residues" evidence="1">
    <location>
        <begin position="1189"/>
        <end position="1201"/>
    </location>
</feature>
<feature type="compositionally biased region" description="Basic and acidic residues" evidence="1">
    <location>
        <begin position="1100"/>
        <end position="1115"/>
    </location>
</feature>
<dbReference type="InterPro" id="IPR036866">
    <property type="entry name" value="RibonucZ/Hydroxyglut_hydro"/>
</dbReference>
<dbReference type="Gene3D" id="3.60.15.10">
    <property type="entry name" value="Ribonuclease Z/Hydroxyacylglutathione hydrolase-like"/>
    <property type="match status" value="1"/>
</dbReference>
<feature type="region of interest" description="Disordered" evidence="1">
    <location>
        <begin position="1284"/>
        <end position="1317"/>
    </location>
</feature>
<feature type="compositionally biased region" description="Basic and acidic residues" evidence="1">
    <location>
        <begin position="1613"/>
        <end position="1625"/>
    </location>
</feature>
<dbReference type="PANTHER" id="PTHR15032">
    <property type="entry name" value="N-ACYL-PHOSPHATIDYLETHANOLAMINE-HYDROLYZING PHOSPHOLIPASE D"/>
    <property type="match status" value="1"/>
</dbReference>
<feature type="region of interest" description="Disordered" evidence="1">
    <location>
        <begin position="1220"/>
        <end position="1262"/>
    </location>
</feature>
<gene>
    <name evidence="4" type="primary">LOC100214186</name>
</gene>
<feature type="region of interest" description="Disordered" evidence="1">
    <location>
        <begin position="1947"/>
        <end position="1978"/>
    </location>
</feature>
<feature type="region of interest" description="Disordered" evidence="1">
    <location>
        <begin position="2117"/>
        <end position="2155"/>
    </location>
</feature>
<feature type="region of interest" description="Disordered" evidence="1">
    <location>
        <begin position="1037"/>
        <end position="1079"/>
    </location>
</feature>
<feature type="compositionally biased region" description="Basic and acidic residues" evidence="1">
    <location>
        <begin position="823"/>
        <end position="835"/>
    </location>
</feature>
<feature type="domain" description="Metallo-beta-lactamase" evidence="2">
    <location>
        <begin position="116"/>
        <end position="322"/>
    </location>
</feature>
<feature type="compositionally biased region" description="Low complexity" evidence="1">
    <location>
        <begin position="2341"/>
        <end position="2351"/>
    </location>
</feature>
<feature type="region of interest" description="Disordered" evidence="1">
    <location>
        <begin position="1330"/>
        <end position="1539"/>
    </location>
</feature>
<feature type="compositionally biased region" description="Polar residues" evidence="1">
    <location>
        <begin position="812"/>
        <end position="822"/>
    </location>
</feature>
<dbReference type="InterPro" id="IPR001279">
    <property type="entry name" value="Metallo-B-lactamas"/>
</dbReference>
<dbReference type="Proteomes" id="UP001652625">
    <property type="component" value="Chromosome 14"/>
</dbReference>
<feature type="compositionally biased region" description="Polar residues" evidence="1">
    <location>
        <begin position="2243"/>
        <end position="2253"/>
    </location>
</feature>
<feature type="compositionally biased region" description="Basic and acidic residues" evidence="1">
    <location>
        <begin position="917"/>
        <end position="932"/>
    </location>
</feature>
<feature type="compositionally biased region" description="Polar residues" evidence="1">
    <location>
        <begin position="873"/>
        <end position="883"/>
    </location>
</feature>
<dbReference type="RefSeq" id="XP_065673788.1">
    <property type="nucleotide sequence ID" value="XM_065817716.1"/>
</dbReference>
<feature type="compositionally biased region" description="Polar residues" evidence="1">
    <location>
        <begin position="1773"/>
        <end position="1786"/>
    </location>
</feature>
<feature type="compositionally biased region" description="Basic and acidic residues" evidence="1">
    <location>
        <begin position="671"/>
        <end position="688"/>
    </location>
</feature>
<evidence type="ECO:0000256" key="1">
    <source>
        <dbReference type="SAM" id="MobiDB-lite"/>
    </source>
</evidence>
<feature type="compositionally biased region" description="Basic and acidic residues" evidence="1">
    <location>
        <begin position="1961"/>
        <end position="1978"/>
    </location>
</feature>
<feature type="compositionally biased region" description="Basic and acidic residues" evidence="1">
    <location>
        <begin position="1222"/>
        <end position="1237"/>
    </location>
</feature>
<feature type="compositionally biased region" description="Basic and acidic residues" evidence="1">
    <location>
        <begin position="1695"/>
        <end position="1718"/>
    </location>
</feature>
<feature type="region of interest" description="Disordered" evidence="1">
    <location>
        <begin position="1159"/>
        <end position="1201"/>
    </location>
</feature>
<dbReference type="Pfam" id="PF12706">
    <property type="entry name" value="Lactamase_B_2"/>
    <property type="match status" value="1"/>
</dbReference>
<feature type="region of interest" description="Disordered" evidence="1">
    <location>
        <begin position="1695"/>
        <end position="1754"/>
    </location>
</feature>
<feature type="compositionally biased region" description="Basic and acidic residues" evidence="1">
    <location>
        <begin position="1883"/>
        <end position="1914"/>
    </location>
</feature>
<feature type="compositionally biased region" description="Basic and acidic residues" evidence="1">
    <location>
        <begin position="1336"/>
        <end position="1374"/>
    </location>
</feature>
<feature type="compositionally biased region" description="Basic and acidic residues" evidence="1">
    <location>
        <begin position="1250"/>
        <end position="1262"/>
    </location>
</feature>
<proteinExistence type="predicted"/>
<feature type="compositionally biased region" description="Basic and acidic residues" evidence="1">
    <location>
        <begin position="2352"/>
        <end position="2373"/>
    </location>
</feature>
<feature type="compositionally biased region" description="Basic and acidic residues" evidence="1">
    <location>
        <begin position="1128"/>
        <end position="1137"/>
    </location>
</feature>
<evidence type="ECO:0000259" key="2">
    <source>
        <dbReference type="Pfam" id="PF12706"/>
    </source>
</evidence>
<feature type="compositionally biased region" description="Basic and acidic residues" evidence="1">
    <location>
        <begin position="1563"/>
        <end position="1596"/>
    </location>
</feature>
<feature type="compositionally biased region" description="Polar residues" evidence="1">
    <location>
        <begin position="1117"/>
        <end position="1127"/>
    </location>
</feature>
<feature type="compositionally biased region" description="Basic and acidic residues" evidence="1">
    <location>
        <begin position="884"/>
        <end position="893"/>
    </location>
</feature>
<feature type="compositionally biased region" description="Polar residues" evidence="1">
    <location>
        <begin position="934"/>
        <end position="944"/>
    </location>
</feature>
<sequence>MATNAEHKTIAINVYKKTVKVKSKKDNDEYLRAELKDGKYQLPWKTDAAPPDGWANFKSFLFPDSSGVPNEEKLNEEPLMQLIKADPQQIKNPPENGIRVTWLGHASVLFQLDSANLLVNPNFNARGIKYYHPGDNKRYRQPVYSVEQLPRIDCVFITNTHFDYLDLSSVRQLNNRFGKMLLWYVPMGVCDWMKKAGCINVVEMDWWKKDQIEFIDSTIIDKDDETKTTVFTIACTPSQSYHNRAFDDDNAVLWCSWVICSPRYKIFVSGSTGYAKVFQSIGRKYGPFHMAALPIGGYDPKSRNGYGNLTPEQAVQVHKDILAMHSLALSWGTFALSSEHYLEPPHRLNKELKKSGLSNTQFFVLKHGESRLIIINTLSKEDASGYIKEKKKETELNGESLNNVVKETQQEDHGCDCCNLHTKELLTEVPVTIACTSEIFSESSVQENKTEEKIETEENQTLGNNVVNETQKEEHPNDQNHNYPLTEDPSTVICNSELFAKTNIKENKTEKVIKTKQHQTSINSAVNETQKEEHLYEQKHGIKIKNLSAGDPVTCTSEVLIEIGIKKDKTEEIEINQHQESVNNTVNETIEKITNNGHKKNIHIDHLIAEKTMRITYTDMFSEYDIIEEKMEESIETNQNEMQQKQHNERIPLAENPTTVTYRSEVFLESSTKEDKTEDNIESEKDNSSVDNSVKETLQVEGHDEHKQTEVVNTLKEEPMVVASSIEVFSESYIDNKTEDNIESEKDDSSVDNSVKETLQVEGHDEYKQTEIVNTLKEEPVVVASSIEVFSERYIDNKTEDNIESEKDDSSVDNSVKETQQVEGHDEHKQTEIVNTLKEEPVVVASPIEVFSESYIDNKTEDNIESEKDDSSVDNSVKETQQVEGHDEHKQTEVVNTLKEEPMVVASSIEVFSESYIDNKTEDNIESEKDDSSVDNSVKETQQVEGHDEHKQTEIVNTLKEEPVVVASPIEVFSESYIDNKTEDNIESEKDDSSVDNSVKETQQVEGHDEHKQTEVVNTLKEEPMVVASSLEVFSESYIDNKTEDNIESEKDDSSVDNSVKETQQVEGHDEHKQTEIVNTLKEEPVVVASPIEVFSESYIDNKTEDNIESEKDDSSVDNSVKETQQVEGHDEHKQTEVVNTLKEEPMVVASSIEVFSESYIDNKTEDNIESEKDDSSVDNSVKETQQVEGHDEHKQTEIVNTLKEEPVVVASSIEVFSESYIDNKTEDNIESEKDDSSVDNSVKEAQQVEGHDEHKQTEIVNTLKEEPVVVASSIEVFSESYIDNKPEDNIESEKDGVKEAHQEGGHDEHKHTEVVNILKEEPVIVASIIEEDNIESEKDNSSIDNSVKETQQEEWHDEHKHDTEINKKMKKEPVVVASTSEVFSESNNESKTKDNVKSEKDQSSVDNNVKETQQEEHHIEHNNDLEIENTLKEEPVVVSSTSEQDNIESEKDQSSVDNNVKETQQEEHHHEHKHDIEIKNTLKEEPVVITSTNEVFSESNIDDKTEDNTESEKDQSSVDNNVKERQDEKQYAEHKQDTEINTLKKDAVMVASSTELILENNIADKAESEKDQSSVDVVKETQQEEGHDELKRDIEEPVVVACTSEVFSESNIEDKTEDNIESGKDQSSVDINVKEKQQEEHHNGHKHDTEIENTLKEEPVMVASTSEVFLESNNEDKTESQKDLLSVDINVKETLQEEQHGEHKHDTEIINTLKEEPVVVGSTSQEDITESEKDQSVDTNVKKTQQEERHDELKHYTEMEITLKEEHVLVASTSEESGKDQSSVEINVKETQQEERHDELKHDTEIEEPVLAVSTNDVFSESNIDDKTEFEKVQSSGDNNVKETKQEELHDEHKHDTEIENTLKEETVVAVSINEMFSESNIGDKTESEKDQSSHDNNAKEIQQKECHDEHKHYTEIENTLKDEPVVITSTSEVFSESNIEVKIENSIESGKDQSSVEMNVKETQQEEKHDELKHDTEIEKPVLVASTNDVFSESNIDNKPEFEKGQSSVDNNVKETKQEELHDEHKHDTEIENTVKEETMVAVSTSEMFSESNIDCKTHYGKDQLLIGDNVKETQQEERHDEHKHDMEIENILKEETVVVASTIEVFSESNNEVKLEDNIESEKDQSSVDNNVKETQQEEHHHEHKHDIEINNTLKEEPVVITSTNEVFSESNIEVKIEDNIESGKDQSLVNSIIKETLQVECGDKHNTEIENSWKEEPIMVNCASDFVTENKDRSKTENNIESAKSQSSVDKIVTETQQKEAHDENKHETKTEHLLTEEPVIVTCTSEVFSECNNEDKTEKPVAPINHQSSVDCINNENQEEVDHNEHKQDTKAENASSEPVPVVCSSEVKKHSENNEENKVEDSVELGKDQSSLNIIKEVQQEKRYDESKDETETEHPLNKAPDEKIEFKQHKALVDNIVYQTKEHEHFDEHKNDIKVEHASIKDPVSASYNSEVFSVSASYNSEEVIVTKDQRSVNGLVEQYQHTEHHYDDRSNDVHHVCNPLLMNDSKPYCDESLTCTTEFCKNDEKEDKRGKKIDTELHHESVDTLVEATLREISP</sequence>
<dbReference type="PANTHER" id="PTHR15032:SF4">
    <property type="entry name" value="N-ACYL-PHOSPHATIDYLETHANOLAMINE-HYDROLYZING PHOSPHOLIPASE D"/>
    <property type="match status" value="1"/>
</dbReference>
<feature type="region of interest" description="Disordered" evidence="1">
    <location>
        <begin position="669"/>
        <end position="691"/>
    </location>
</feature>
<feature type="compositionally biased region" description="Polar residues" evidence="1">
    <location>
        <begin position="1490"/>
        <end position="1500"/>
    </location>
</feature>
<feature type="compositionally biased region" description="Basic and acidic residues" evidence="1">
    <location>
        <begin position="1788"/>
        <end position="1805"/>
    </location>
</feature>
<feature type="compositionally biased region" description="Polar residues" evidence="1">
    <location>
        <begin position="1814"/>
        <end position="1823"/>
    </location>
</feature>
<feature type="compositionally biased region" description="Basic and acidic residues" evidence="1">
    <location>
        <begin position="856"/>
        <end position="871"/>
    </location>
</feature>
<feature type="compositionally biased region" description="Basic and acidic residues" evidence="1">
    <location>
        <begin position="1633"/>
        <end position="1658"/>
    </location>
</feature>
<feature type="compositionally biased region" description="Basic and acidic residues" evidence="1">
    <location>
        <begin position="797"/>
        <end position="810"/>
    </location>
</feature>
<feature type="region of interest" description="Disordered" evidence="1">
    <location>
        <begin position="444"/>
        <end position="465"/>
    </location>
</feature>
<feature type="region of interest" description="Disordered" evidence="1">
    <location>
        <begin position="915"/>
        <end position="957"/>
    </location>
</feature>
<feature type="compositionally biased region" description="Basic and acidic residues" evidence="1">
    <location>
        <begin position="1449"/>
        <end position="1487"/>
    </location>
</feature>
<feature type="compositionally biased region" description="Polar residues" evidence="1">
    <location>
        <begin position="995"/>
        <end position="1005"/>
    </location>
</feature>
<feature type="compositionally biased region" description="Basic and acidic residues" evidence="1">
    <location>
        <begin position="1389"/>
        <end position="1436"/>
    </location>
</feature>
<name>A0ABM4DH45_HYDVU</name>
<feature type="region of interest" description="Disordered" evidence="1">
    <location>
        <begin position="1773"/>
        <end position="1864"/>
    </location>
</feature>
<feature type="compositionally biased region" description="Polar residues" evidence="1">
    <location>
        <begin position="1056"/>
        <end position="1066"/>
    </location>
</feature>
<feature type="region of interest" description="Disordered" evidence="1">
    <location>
        <begin position="1991"/>
        <end position="2013"/>
    </location>
</feature>
<feature type="compositionally biased region" description="Basic and acidic residues" evidence="1">
    <location>
        <begin position="1841"/>
        <end position="1864"/>
    </location>
</feature>
<feature type="region of interest" description="Disordered" evidence="1">
    <location>
        <begin position="976"/>
        <end position="1013"/>
    </location>
</feature>
<feature type="region of interest" description="Disordered" evidence="1">
    <location>
        <begin position="1098"/>
        <end position="1137"/>
    </location>
</feature>
<accession>A0ABM4DH45</accession>
<reference evidence="4" key="1">
    <citation type="submission" date="2025-08" db="UniProtKB">
        <authorList>
            <consortium name="RefSeq"/>
        </authorList>
    </citation>
    <scope>IDENTIFICATION</scope>
</reference>
<feature type="region of interest" description="Disordered" evidence="1">
    <location>
        <begin position="2235"/>
        <end position="2254"/>
    </location>
</feature>
<protein>
    <submittedName>
        <fullName evidence="4">Uncharacterized protein PF3D7_1120600 isoform X35</fullName>
    </submittedName>
</protein>
<feature type="compositionally biased region" description="Polar residues" evidence="1">
    <location>
        <begin position="2310"/>
        <end position="2321"/>
    </location>
</feature>
<feature type="region of interest" description="Disordered" evidence="1">
    <location>
        <begin position="852"/>
        <end position="893"/>
    </location>
</feature>
<feature type="compositionally biased region" description="Polar residues" evidence="1">
    <location>
        <begin position="1178"/>
        <end position="1188"/>
    </location>
</feature>
<feature type="compositionally biased region" description="Basic and acidic residues" evidence="1">
    <location>
        <begin position="945"/>
        <end position="957"/>
    </location>
</feature>
<keyword evidence="3" id="KW-1185">Reference proteome</keyword>
<feature type="compositionally biased region" description="Basic and acidic residues" evidence="1">
    <location>
        <begin position="1067"/>
        <end position="1079"/>
    </location>
</feature>
<feature type="compositionally biased region" description="Polar residues" evidence="1">
    <location>
        <begin position="1378"/>
        <end position="1388"/>
    </location>
</feature>
<feature type="region of interest" description="Disordered" evidence="1">
    <location>
        <begin position="1878"/>
        <end position="1914"/>
    </location>
</feature>